<organism evidence="1">
    <name type="scientific">freshwater metagenome</name>
    <dbReference type="NCBI Taxonomy" id="449393"/>
    <lineage>
        <taxon>unclassified sequences</taxon>
        <taxon>metagenomes</taxon>
        <taxon>ecological metagenomes</taxon>
    </lineage>
</organism>
<dbReference type="EMBL" id="CAFAAI010000005">
    <property type="protein sequence ID" value="CAB4786185.1"/>
    <property type="molecule type" value="Genomic_DNA"/>
</dbReference>
<sequence>MAAAEVANSVLAGAQNTLPYPPALLRDVPQSNNFIALSRSIDLLTYRPALYWQGLAASAALLGAPDPILYQRIGDIRAPGATGLSPSGFSAALVLQKAPDDFETLRASLTHLADGASRS</sequence>
<accession>A0A6J6WRQ1</accession>
<protein>
    <submittedName>
        <fullName evidence="1">Unannotated protein</fullName>
    </submittedName>
</protein>
<reference evidence="1" key="1">
    <citation type="submission" date="2020-05" db="EMBL/GenBank/DDBJ databases">
        <authorList>
            <person name="Chiriac C."/>
            <person name="Salcher M."/>
            <person name="Ghai R."/>
            <person name="Kavagutti S V."/>
        </authorList>
    </citation>
    <scope>NUCLEOTIDE SEQUENCE</scope>
</reference>
<name>A0A6J6WRQ1_9ZZZZ</name>
<proteinExistence type="predicted"/>
<dbReference type="AlphaFoldDB" id="A0A6J6WRQ1"/>
<gene>
    <name evidence="1" type="ORF">UFOPK2992_00083</name>
</gene>
<evidence type="ECO:0000313" key="1">
    <source>
        <dbReference type="EMBL" id="CAB4786185.1"/>
    </source>
</evidence>